<dbReference type="AlphaFoldDB" id="A0A168J814"/>
<accession>A0A168J814</accession>
<dbReference type="EMBL" id="LVJI01000054">
    <property type="protein sequence ID" value="OAB40268.1"/>
    <property type="molecule type" value="Genomic_DNA"/>
</dbReference>
<proteinExistence type="predicted"/>
<feature type="chain" id="PRO_5007898038" evidence="1">
    <location>
        <begin position="39"/>
        <end position="1097"/>
    </location>
</feature>
<dbReference type="SUPFAM" id="SSF81296">
    <property type="entry name" value="E set domains"/>
    <property type="match status" value="2"/>
</dbReference>
<dbReference type="GO" id="GO:0004519">
    <property type="term" value="F:endonuclease activity"/>
    <property type="evidence" value="ECO:0007669"/>
    <property type="project" value="UniProtKB-KW"/>
</dbReference>
<dbReference type="InterPro" id="IPR029062">
    <property type="entry name" value="Class_I_gatase-like"/>
</dbReference>
<sequence>MMRKFTRFQARFVKSAIAMSLALSLQVGFNNGSSSVFAEGPTDTAPYIQAKVVNENAGKKVLFDNTHGQTAGAADWVIDGAFSDFGNALANNGYDVKELRKTTPITYNDLKDYDVFVIAEANIPFKQSEQVAMEQYVQAGNSIFFIGDHYNADRNKNRWDGSEAMNGYRRGAWADPAKGMSVDERNSAAMQGVVSSDWLGSKFGVRFRYNALGDITANNIVAPDQSFGITAGVSTVAMHAGSTLAIMDPTKAKGIVFLPTTNAAWPNAVDQGVYNGGGIAEGPYVAVSKVGAGKAAFIGDSSPVEDATPKYLREETGTKKTTYDGFKEQNDGVLLVNMVNWLSKKESYTNLNQVSNLQLDQTTALLPIEAPETSTEPQSEPWSAPAAGYKWWDSSTFKPGSYGSSTASAALTYSFVHQAQLPNAQDFKIRVVVDNLPANSTVSGFSTGIYLTSGGTQIAKIQNDDGIWPSAFGYSSTYSLTSNGNGRAYKDLNVRVKPGTLGAANLRLRQNGNNLITNVVQVANVSAEEIPAEGNPIPNKITIAEARNKAQGTTVTIEGVVTTDPGIFGGQTFYLQDDTAGIYVFQTLSGFHQGDVVKITAPLALYNTEIELTDPIAIVKTGTTALPVPQVATASDANQGQLVQLRDVTIRNVIAATPTGSFEFDAVNGSISIHVRVDVRTGLNLTDFSYKEGQVVDVAGISAIFKGVYQLKPRGSSDFTGSVAQIVPVTTASISSVSNLNGWYNNEVTLSLVATGSSTDIISTKYTLNGGAEVLYTGPVPIQTDGEYTFKYYSSTDKGLSEEVQSLQVKLDKTAPSARLTQNGKEVTDVKLEDILKYELATTDSLSGVSTQKLLLDGKEINNGDVVKAADLGVGVHTIQYHVFDLAGNSSEKSIPFKVSNPLATSIPGKPVLSDTSGNINGLKDGSYTVTMNLWWGNNGNEFKLYENGVLINSQNLTDASPAAQSVKTEIKGRANGTYKYIAELTNAYGTTTSSELIVTISAATPAKSVLSHDNWDGDGNYKVTMNMWWGTNGSQYRLYENGVLIDSKNLLETASSAQSAMTELSGRTLGKYEYRSELINAAGVTSSDTITVNVVK</sequence>
<dbReference type="InterPro" id="IPR013783">
    <property type="entry name" value="Ig-like_fold"/>
</dbReference>
<comment type="caution">
    <text evidence="2">The sequence shown here is derived from an EMBL/GenBank/DDBJ whole genome shotgun (WGS) entry which is preliminary data.</text>
</comment>
<keyword evidence="2" id="KW-0255">Endonuclease</keyword>
<name>A0A168J814_9BACL</name>
<dbReference type="Gene3D" id="2.60.40.10">
    <property type="entry name" value="Immunoglobulins"/>
    <property type="match status" value="2"/>
</dbReference>
<keyword evidence="1" id="KW-0732">Signal</keyword>
<keyword evidence="2" id="KW-0540">Nuclease</keyword>
<feature type="signal peptide" evidence="1">
    <location>
        <begin position="1"/>
        <end position="38"/>
    </location>
</feature>
<dbReference type="SUPFAM" id="SSF52317">
    <property type="entry name" value="Class I glutamine amidotransferase-like"/>
    <property type="match status" value="1"/>
</dbReference>
<dbReference type="PANTHER" id="PTHR12969:SF7">
    <property type="entry name" value="INTRAFLAGELLAR TRANSPORT PROTEIN 52 HOMOLOG"/>
    <property type="match status" value="1"/>
</dbReference>
<dbReference type="InterPro" id="IPR014756">
    <property type="entry name" value="Ig_E-set"/>
</dbReference>
<dbReference type="Gene3D" id="3.40.50.880">
    <property type="match status" value="1"/>
</dbReference>
<protein>
    <submittedName>
        <fullName evidence="2">Endonuclease</fullName>
    </submittedName>
</protein>
<dbReference type="OrthoDB" id="9801679at2"/>
<dbReference type="PANTHER" id="PTHR12969">
    <property type="entry name" value="NGD5/OSM-6/IFT52"/>
    <property type="match status" value="1"/>
</dbReference>
<keyword evidence="3" id="KW-1185">Reference proteome</keyword>
<dbReference type="Proteomes" id="UP000077355">
    <property type="component" value="Unassembled WGS sequence"/>
</dbReference>
<evidence type="ECO:0000313" key="2">
    <source>
        <dbReference type="EMBL" id="OAB40268.1"/>
    </source>
</evidence>
<dbReference type="InterPro" id="IPR039975">
    <property type="entry name" value="IFT52"/>
</dbReference>
<evidence type="ECO:0000256" key="1">
    <source>
        <dbReference type="SAM" id="SignalP"/>
    </source>
</evidence>
<keyword evidence="2" id="KW-0378">Hydrolase</keyword>
<evidence type="ECO:0000313" key="3">
    <source>
        <dbReference type="Proteomes" id="UP000077355"/>
    </source>
</evidence>
<organism evidence="2 3">
    <name type="scientific">Paenibacillus antarcticus</name>
    <dbReference type="NCBI Taxonomy" id="253703"/>
    <lineage>
        <taxon>Bacteria</taxon>
        <taxon>Bacillati</taxon>
        <taxon>Bacillota</taxon>
        <taxon>Bacilli</taxon>
        <taxon>Bacillales</taxon>
        <taxon>Paenibacillaceae</taxon>
        <taxon>Paenibacillus</taxon>
    </lineage>
</organism>
<reference evidence="2 3" key="1">
    <citation type="submission" date="2016-03" db="EMBL/GenBank/DDBJ databases">
        <title>Draft genome sequence of Paenibacillus antarcticus CECT 5836.</title>
        <authorList>
            <person name="Shin S.-K."/>
            <person name="Yi H."/>
        </authorList>
    </citation>
    <scope>NUCLEOTIDE SEQUENCE [LARGE SCALE GENOMIC DNA]</scope>
    <source>
        <strain evidence="2 3">CECT 5836</strain>
    </source>
</reference>
<gene>
    <name evidence="2" type="ORF">PBAT_23460</name>
</gene>